<dbReference type="CDD" id="cd06339">
    <property type="entry name" value="PBP1_YraM_LppC_lipoprotein-like"/>
    <property type="match status" value="1"/>
</dbReference>
<dbReference type="PANTHER" id="PTHR38038:SF1">
    <property type="entry name" value="PENICILLIN-BINDING PROTEIN ACTIVATOR LPOA"/>
    <property type="match status" value="1"/>
</dbReference>
<organism evidence="2 3">
    <name type="scientific">Glaciecola punicea ACAM 611</name>
    <dbReference type="NCBI Taxonomy" id="1121923"/>
    <lineage>
        <taxon>Bacteria</taxon>
        <taxon>Pseudomonadati</taxon>
        <taxon>Pseudomonadota</taxon>
        <taxon>Gammaproteobacteria</taxon>
        <taxon>Alteromonadales</taxon>
        <taxon>Alteromonadaceae</taxon>
        <taxon>Glaciecola</taxon>
    </lineage>
</organism>
<dbReference type="eggNOG" id="COG3107">
    <property type="taxonomic scope" value="Bacteria"/>
</dbReference>
<dbReference type="OrthoDB" id="6708821at2"/>
<reference evidence="2 3" key="2">
    <citation type="journal article" date="2017" name="Antonie Van Leeuwenhoek">
        <title>Rhizobium rhizosphaerae sp. nov., a novel species isolated from rice rhizosphere.</title>
        <authorList>
            <person name="Zhao J.J."/>
            <person name="Zhang J."/>
            <person name="Zhang R.J."/>
            <person name="Zhang C.W."/>
            <person name="Yin H.Q."/>
            <person name="Zhang X.X."/>
        </authorList>
    </citation>
    <scope>NUCLEOTIDE SEQUENCE [LARGE SCALE GENOMIC DNA]</scope>
    <source>
        <strain evidence="2 3">ACAM 611</strain>
    </source>
</reference>
<sequence>MNLRTLFVTCSISFFLIGCGVAPNQKPISEPEKKPPFDTDMSGQEQKALENIEARYANSKDINERNLSLLILANNYKSADDCRAVSIVIKHTQGSLNNSQHVAISNLLKAECALDSIGNTSDSINKQPLLSLVIKWLETANENGINSAKVPLSASLNTIDFATRAQIASARLLAQNKQYASALHQLLNANIIDNLVDHPKLRTHFYNKAWEWFSLLDQDARAQLAATYPTLSEYIVFLNIVEDASLDDNARQASIKQWLSTRTNLMIVSNLPTQIQQYLSIEHRQNQNIAVLLPLSGRLSAQGEAIQQGILSAYYHKLASAKKSKRVIQSTIEFIDTGSLNTLNTDITAESLVPYDTIIGPLLRSHIDEINALNLVPQRQLVLNQTQPRTKDGEGLLAAFSLSPEEEAQQIVALMRTRTIRNPVVIDDSSATAKRMNNAFIAAWKATGELSKNGQVQALQQISYTDNNSMRVGITSALDVLQSQRRIKQLSNLHQERVHSVTRNRRDVDAFVVFARPNDLELINPIIESSISLFTNEQIPVFAASYGYDHKQSKNSQRDLRNLIFVDMPWLLSIQRGDPLSASIDALFNKPPSTFLRLFAFGYDALSVVGNLAQLSTFEHLAIKGLSGDLSINSSQQLTRELTWLSINELGSQ</sequence>
<dbReference type="PROSITE" id="PS51257">
    <property type="entry name" value="PROKAR_LIPOPROTEIN"/>
    <property type="match status" value="1"/>
</dbReference>
<evidence type="ECO:0000256" key="1">
    <source>
        <dbReference type="ARBA" id="ARBA00023136"/>
    </source>
</evidence>
<accession>H5TDA3</accession>
<dbReference type="Gene3D" id="3.40.50.2300">
    <property type="match status" value="2"/>
</dbReference>
<dbReference type="AlphaFoldDB" id="H5TDA3"/>
<evidence type="ECO:0000313" key="3">
    <source>
        <dbReference type="Proteomes" id="UP000053586"/>
    </source>
</evidence>
<evidence type="ECO:0008006" key="4">
    <source>
        <dbReference type="Google" id="ProtNLM"/>
    </source>
</evidence>
<dbReference type="GO" id="GO:0031241">
    <property type="term" value="C:periplasmic side of cell outer membrane"/>
    <property type="evidence" value="ECO:0007669"/>
    <property type="project" value="TreeGrafter"/>
</dbReference>
<dbReference type="PANTHER" id="PTHR38038">
    <property type="entry name" value="PENICILLIN-BINDING PROTEIN ACTIVATOR LPOA"/>
    <property type="match status" value="1"/>
</dbReference>
<dbReference type="GO" id="GO:0009252">
    <property type="term" value="P:peptidoglycan biosynthetic process"/>
    <property type="evidence" value="ECO:0007669"/>
    <property type="project" value="TreeGrafter"/>
</dbReference>
<keyword evidence="3" id="KW-1185">Reference proteome</keyword>
<dbReference type="EMBL" id="BAET01000027">
    <property type="protein sequence ID" value="GAB56280.1"/>
    <property type="molecule type" value="Genomic_DNA"/>
</dbReference>
<evidence type="ECO:0000313" key="2">
    <source>
        <dbReference type="EMBL" id="GAB56280.1"/>
    </source>
</evidence>
<dbReference type="SUPFAM" id="SSF53822">
    <property type="entry name" value="Periplasmic binding protein-like I"/>
    <property type="match status" value="1"/>
</dbReference>
<dbReference type="Pfam" id="PF04348">
    <property type="entry name" value="LppC"/>
    <property type="match status" value="1"/>
</dbReference>
<dbReference type="STRING" id="56804.BAE46_12160"/>
<dbReference type="GO" id="GO:0030234">
    <property type="term" value="F:enzyme regulator activity"/>
    <property type="evidence" value="ECO:0007669"/>
    <property type="project" value="TreeGrafter"/>
</dbReference>
<comment type="caution">
    <text evidence="2">The sequence shown here is derived from an EMBL/GenBank/DDBJ whole genome shotgun (WGS) entry which is preliminary data.</text>
</comment>
<dbReference type="RefSeq" id="WP_006006274.1">
    <property type="nucleotide sequence ID" value="NZ_BAET01000027.1"/>
</dbReference>
<proteinExistence type="predicted"/>
<reference evidence="2 3" key="1">
    <citation type="journal article" date="2012" name="J. Bacteriol.">
        <title>Genome sequence of proteorhodopsin-containing sea ice bacterium Glaciecola punicea ACAM 611T.</title>
        <authorList>
            <person name="Qin Q.-L."/>
            <person name="Xie B.-B."/>
            <person name="Shu Y.-L."/>
            <person name="Rong J.-C."/>
            <person name="Zhao D.-L."/>
            <person name="Zhang X.-Y."/>
            <person name="Chen X.-L."/>
            <person name="Zhou B.-C."/>
            <person name="Zhanga Y.-Z."/>
        </authorList>
    </citation>
    <scope>NUCLEOTIDE SEQUENCE [LARGE SCALE GENOMIC DNA]</scope>
    <source>
        <strain evidence="2 3">ACAM 611</strain>
    </source>
</reference>
<gene>
    <name evidence="2" type="ORF">GPUN_2165</name>
</gene>
<keyword evidence="1" id="KW-0472">Membrane</keyword>
<dbReference type="Proteomes" id="UP000053586">
    <property type="component" value="Unassembled WGS sequence"/>
</dbReference>
<name>H5TDA3_9ALTE</name>
<protein>
    <recommendedName>
        <fullName evidence="4">LppC lipoprotein</fullName>
    </recommendedName>
</protein>
<dbReference type="InterPro" id="IPR007443">
    <property type="entry name" value="LpoA"/>
</dbReference>
<dbReference type="InterPro" id="IPR028082">
    <property type="entry name" value="Peripla_BP_I"/>
</dbReference>